<feature type="domain" description="DUF6699" evidence="2">
    <location>
        <begin position="112"/>
        <end position="247"/>
    </location>
</feature>
<proteinExistence type="predicted"/>
<evidence type="ECO:0000259" key="2">
    <source>
        <dbReference type="Pfam" id="PF20415"/>
    </source>
</evidence>
<dbReference type="AlphaFoldDB" id="A0A164Y0W7"/>
<gene>
    <name evidence="3" type="ORF">SISNIDRAFT_316642</name>
</gene>
<protein>
    <recommendedName>
        <fullName evidence="2">DUF6699 domain-containing protein</fullName>
    </recommendedName>
</protein>
<accession>A0A164Y0W7</accession>
<evidence type="ECO:0000313" key="4">
    <source>
        <dbReference type="Proteomes" id="UP000076722"/>
    </source>
</evidence>
<organism evidence="3 4">
    <name type="scientific">Sistotremastrum niveocremeum HHB9708</name>
    <dbReference type="NCBI Taxonomy" id="1314777"/>
    <lineage>
        <taxon>Eukaryota</taxon>
        <taxon>Fungi</taxon>
        <taxon>Dikarya</taxon>
        <taxon>Basidiomycota</taxon>
        <taxon>Agaricomycotina</taxon>
        <taxon>Agaricomycetes</taxon>
        <taxon>Sistotremastrales</taxon>
        <taxon>Sistotremastraceae</taxon>
        <taxon>Sertulicium</taxon>
        <taxon>Sertulicium niveocremeum</taxon>
    </lineage>
</organism>
<keyword evidence="4" id="KW-1185">Reference proteome</keyword>
<dbReference type="InterPro" id="IPR046522">
    <property type="entry name" value="DUF6699"/>
</dbReference>
<dbReference type="Pfam" id="PF20415">
    <property type="entry name" value="DUF6699"/>
    <property type="match status" value="1"/>
</dbReference>
<reference evidence="3 4" key="1">
    <citation type="journal article" date="2016" name="Mol. Biol. Evol.">
        <title>Comparative Genomics of Early-Diverging Mushroom-Forming Fungi Provides Insights into the Origins of Lignocellulose Decay Capabilities.</title>
        <authorList>
            <person name="Nagy L.G."/>
            <person name="Riley R."/>
            <person name="Tritt A."/>
            <person name="Adam C."/>
            <person name="Daum C."/>
            <person name="Floudas D."/>
            <person name="Sun H."/>
            <person name="Yadav J.S."/>
            <person name="Pangilinan J."/>
            <person name="Larsson K.H."/>
            <person name="Matsuura K."/>
            <person name="Barry K."/>
            <person name="Labutti K."/>
            <person name="Kuo R."/>
            <person name="Ohm R.A."/>
            <person name="Bhattacharya S.S."/>
            <person name="Shirouzu T."/>
            <person name="Yoshinaga Y."/>
            <person name="Martin F.M."/>
            <person name="Grigoriev I.V."/>
            <person name="Hibbett D.S."/>
        </authorList>
    </citation>
    <scope>NUCLEOTIDE SEQUENCE [LARGE SCALE GENOMIC DNA]</scope>
    <source>
        <strain evidence="3 4">HHB9708</strain>
    </source>
</reference>
<dbReference type="EMBL" id="KV419399">
    <property type="protein sequence ID" value="KZS96475.1"/>
    <property type="molecule type" value="Genomic_DNA"/>
</dbReference>
<feature type="compositionally biased region" description="Low complexity" evidence="1">
    <location>
        <begin position="67"/>
        <end position="76"/>
    </location>
</feature>
<dbReference type="Proteomes" id="UP000076722">
    <property type="component" value="Unassembled WGS sequence"/>
</dbReference>
<name>A0A164Y0W7_9AGAM</name>
<evidence type="ECO:0000256" key="1">
    <source>
        <dbReference type="SAM" id="MobiDB-lite"/>
    </source>
</evidence>
<evidence type="ECO:0000313" key="3">
    <source>
        <dbReference type="EMBL" id="KZS96475.1"/>
    </source>
</evidence>
<sequence>MSICLKRAIPVTYSTPIRHRSRPFAHCSSRTRIIMSYRAHSAPSSYTASSRVDQDSVLSAPRRQTVSLPTTPPSSLGSFSMCDARSLPTPPNSGSPAPNSPLCSLLSTPHFSYDMRLMPQYPAIDLQAFASLSQSATSTQVSMIIVELPVPISGFPRDSPLVISSKTGSALTCYEVLEALYYELRKTDYCVHLSKLGALQKQMVETCFNSRIQVSAPQTVQHEVKRGIRRIDFHGIHTRFGGLTQTSGGWYRLALIARSHH</sequence>
<feature type="region of interest" description="Disordered" evidence="1">
    <location>
        <begin position="45"/>
        <end position="82"/>
    </location>
</feature>